<dbReference type="EMBL" id="SAUY01000011">
    <property type="protein sequence ID" value="RWR31514.1"/>
    <property type="molecule type" value="Genomic_DNA"/>
</dbReference>
<dbReference type="Pfam" id="PF05930">
    <property type="entry name" value="Phage_AlpA"/>
    <property type="match status" value="1"/>
</dbReference>
<organism evidence="1 2">
    <name type="scientific">Paenirhodobacter populi</name>
    <dbReference type="NCBI Taxonomy" id="2306993"/>
    <lineage>
        <taxon>Bacteria</taxon>
        <taxon>Pseudomonadati</taxon>
        <taxon>Pseudomonadota</taxon>
        <taxon>Alphaproteobacteria</taxon>
        <taxon>Rhodobacterales</taxon>
        <taxon>Rhodobacter group</taxon>
        <taxon>Paenirhodobacter</taxon>
    </lineage>
</organism>
<dbReference type="AlphaFoldDB" id="A0A443KFI4"/>
<evidence type="ECO:0000313" key="2">
    <source>
        <dbReference type="Proteomes" id="UP000284451"/>
    </source>
</evidence>
<comment type="caution">
    <text evidence="1">The sequence shown here is derived from an EMBL/GenBank/DDBJ whole genome shotgun (WGS) entry which is preliminary data.</text>
</comment>
<name>A0A443KFI4_9RHOB</name>
<dbReference type="Gene3D" id="1.10.238.160">
    <property type="match status" value="1"/>
</dbReference>
<dbReference type="InterPro" id="IPR010260">
    <property type="entry name" value="AlpA"/>
</dbReference>
<accession>A0A443KFI4</accession>
<sequence length="61" mass="6981">MAETYVSDTQLAARYGVHRTTPWRWAKTDATFPQPVKLGPQCSRWKLSEIEAWEQSRATAA</sequence>
<dbReference type="RefSeq" id="WP_128232396.1">
    <property type="nucleotide sequence ID" value="NZ_SAUY01000011.1"/>
</dbReference>
<protein>
    <submittedName>
        <fullName evidence="1">AlpA family phage regulatory protein</fullName>
    </submittedName>
</protein>
<proteinExistence type="predicted"/>
<reference evidence="1 2" key="1">
    <citation type="submission" date="2019-01" db="EMBL/GenBank/DDBJ databases">
        <title>Sinorhodobacter populi sp. nov. isolated from the symptomatic bark tissue of Populus euramericana canker.</title>
        <authorList>
            <person name="Xu G."/>
        </authorList>
    </citation>
    <scope>NUCLEOTIDE SEQUENCE [LARGE SCALE GENOMIC DNA]</scope>
    <source>
        <strain evidence="1 2">07D10-4-3</strain>
    </source>
</reference>
<reference evidence="1 2" key="2">
    <citation type="submission" date="2019-01" db="EMBL/GenBank/DDBJ databases">
        <authorList>
            <person name="Li Y."/>
        </authorList>
    </citation>
    <scope>NUCLEOTIDE SEQUENCE [LARGE SCALE GENOMIC DNA]</scope>
    <source>
        <strain evidence="1 2">07D10-4-3</strain>
    </source>
</reference>
<gene>
    <name evidence="1" type="ORF">D2T29_10810</name>
</gene>
<evidence type="ECO:0000313" key="1">
    <source>
        <dbReference type="EMBL" id="RWR31514.1"/>
    </source>
</evidence>
<dbReference type="Proteomes" id="UP000284451">
    <property type="component" value="Unassembled WGS sequence"/>
</dbReference>